<evidence type="ECO:0000313" key="3">
    <source>
        <dbReference type="EMBL" id="PZG00473.1"/>
    </source>
</evidence>
<dbReference type="Gene3D" id="3.90.1150.10">
    <property type="entry name" value="Aspartate Aminotransferase, domain 1"/>
    <property type="match status" value="1"/>
</dbReference>
<dbReference type="GO" id="GO:0030170">
    <property type="term" value="F:pyridoxal phosphate binding"/>
    <property type="evidence" value="ECO:0007669"/>
    <property type="project" value="TreeGrafter"/>
</dbReference>
<dbReference type="EMBL" id="POTX01000008">
    <property type="protein sequence ID" value="PZG00473.1"/>
    <property type="molecule type" value="Genomic_DNA"/>
</dbReference>
<dbReference type="RefSeq" id="WP_111241539.1">
    <property type="nucleotide sequence ID" value="NZ_AP023358.1"/>
</dbReference>
<dbReference type="PANTHER" id="PTHR30244">
    <property type="entry name" value="TRANSAMINASE"/>
    <property type="match status" value="1"/>
</dbReference>
<comment type="caution">
    <text evidence="3">The sequence shown here is derived from an EMBL/GenBank/DDBJ whole genome shotgun (WGS) entry which is preliminary data.</text>
</comment>
<dbReference type="AlphaFoldDB" id="A0A2W2CPC7"/>
<dbReference type="InterPro" id="IPR015422">
    <property type="entry name" value="PyrdxlP-dep_Trfase_small"/>
</dbReference>
<keyword evidence="2" id="KW-0663">Pyridoxal phosphate</keyword>
<dbReference type="GO" id="GO:0000271">
    <property type="term" value="P:polysaccharide biosynthetic process"/>
    <property type="evidence" value="ECO:0007669"/>
    <property type="project" value="TreeGrafter"/>
</dbReference>
<sequence>MSAPARFPVARPSITDLEERYVVDAIRSGWISSHGPYLREFEDRFARRCAVDAAVSTGNGTVALHLVLAAAGIGPGDEVIVPALTYVATANAVAYCGARAVCVDVLPQSWCIDPAAVRAAIGPRTRAVIAVDLYGHPADYPALRDLCHRHGLLLVADAAESFGATLDGHPTGSLADVTTFSFFGNKVITSGEGGCVTTSDKALADRMRLLRNQGMDPHRRYYFPVLGYNYRMTNLSAAVLCAQLDRADEIIARRDRVIADYEEQLADEPALTRQPVLPGVRRGPWMAAFLVGDAGNATSRDALARALDRRGVDTRPFFVPITELPAHRDPAANCPVTTDLARRGINLPTHAELSEAEVKTVVERIRAALVDVAS</sequence>
<proteinExistence type="inferred from homology"/>
<organism evidence="3 4">
    <name type="scientific">Micromonospora endophytica</name>
    <dbReference type="NCBI Taxonomy" id="515350"/>
    <lineage>
        <taxon>Bacteria</taxon>
        <taxon>Bacillati</taxon>
        <taxon>Actinomycetota</taxon>
        <taxon>Actinomycetes</taxon>
        <taxon>Micromonosporales</taxon>
        <taxon>Micromonosporaceae</taxon>
        <taxon>Micromonospora</taxon>
    </lineage>
</organism>
<accession>A0A2W2CPC7</accession>
<gene>
    <name evidence="3" type="ORF">C1I93_02375</name>
</gene>
<evidence type="ECO:0000256" key="2">
    <source>
        <dbReference type="RuleBase" id="RU004508"/>
    </source>
</evidence>
<dbReference type="InterPro" id="IPR015421">
    <property type="entry name" value="PyrdxlP-dep_Trfase_major"/>
</dbReference>
<name>A0A2W2CPC7_9ACTN</name>
<keyword evidence="3" id="KW-0032">Aminotransferase</keyword>
<protein>
    <submittedName>
        <fullName evidence="3">Aminotransferase DegT</fullName>
    </submittedName>
</protein>
<comment type="cofactor">
    <cofactor evidence="1">
        <name>pyridoxal 5'-phosphate</name>
        <dbReference type="ChEBI" id="CHEBI:597326"/>
    </cofactor>
</comment>
<dbReference type="CDD" id="cd00616">
    <property type="entry name" value="AHBA_syn"/>
    <property type="match status" value="1"/>
</dbReference>
<dbReference type="GO" id="GO:0008483">
    <property type="term" value="F:transaminase activity"/>
    <property type="evidence" value="ECO:0007669"/>
    <property type="project" value="UniProtKB-KW"/>
</dbReference>
<dbReference type="SUPFAM" id="SSF53383">
    <property type="entry name" value="PLP-dependent transferases"/>
    <property type="match status" value="1"/>
</dbReference>
<comment type="similarity">
    <text evidence="2">Belongs to the DegT/DnrJ/EryC1 family.</text>
</comment>
<dbReference type="Gene3D" id="3.40.640.10">
    <property type="entry name" value="Type I PLP-dependent aspartate aminotransferase-like (Major domain)"/>
    <property type="match status" value="1"/>
</dbReference>
<dbReference type="InterPro" id="IPR015424">
    <property type="entry name" value="PyrdxlP-dep_Trfase"/>
</dbReference>
<dbReference type="InterPro" id="IPR000653">
    <property type="entry name" value="DegT/StrS_aminotransferase"/>
</dbReference>
<evidence type="ECO:0000256" key="1">
    <source>
        <dbReference type="ARBA" id="ARBA00001933"/>
    </source>
</evidence>
<keyword evidence="3" id="KW-0808">Transferase</keyword>
<dbReference type="OrthoDB" id="5342089at2"/>
<dbReference type="PANTHER" id="PTHR30244:SF34">
    <property type="entry name" value="DTDP-4-AMINO-4,6-DIDEOXYGALACTOSE TRANSAMINASE"/>
    <property type="match status" value="1"/>
</dbReference>
<reference evidence="3 4" key="1">
    <citation type="submission" date="2018-01" db="EMBL/GenBank/DDBJ databases">
        <title>Draft genome sequence of Jishengella endophytica.</title>
        <authorList>
            <person name="Sahin N."/>
            <person name="Ay H."/>
            <person name="Saygin H."/>
        </authorList>
    </citation>
    <scope>NUCLEOTIDE SEQUENCE [LARGE SCALE GENOMIC DNA]</scope>
    <source>
        <strain evidence="3 4">DSM 45430</strain>
    </source>
</reference>
<evidence type="ECO:0000313" key="4">
    <source>
        <dbReference type="Proteomes" id="UP000248627"/>
    </source>
</evidence>
<dbReference type="PIRSF" id="PIRSF000390">
    <property type="entry name" value="PLP_StrS"/>
    <property type="match status" value="1"/>
</dbReference>
<keyword evidence="4" id="KW-1185">Reference proteome</keyword>
<dbReference type="Proteomes" id="UP000248627">
    <property type="component" value="Unassembled WGS sequence"/>
</dbReference>
<dbReference type="Pfam" id="PF01041">
    <property type="entry name" value="DegT_DnrJ_EryC1"/>
    <property type="match status" value="1"/>
</dbReference>